<dbReference type="Proteomes" id="UP000198885">
    <property type="component" value="Unassembled WGS sequence"/>
</dbReference>
<dbReference type="EMBL" id="FOGU01000002">
    <property type="protein sequence ID" value="SER74975.1"/>
    <property type="molecule type" value="Genomic_DNA"/>
</dbReference>
<dbReference type="GO" id="GO:0009055">
    <property type="term" value="F:electron transfer activity"/>
    <property type="evidence" value="ECO:0007669"/>
    <property type="project" value="InterPro"/>
</dbReference>
<dbReference type="InterPro" id="IPR050597">
    <property type="entry name" value="Cytochrome_c_Oxidase_Subunit"/>
</dbReference>
<dbReference type="AlphaFoldDB" id="A0A1H9RR82"/>
<evidence type="ECO:0000256" key="4">
    <source>
        <dbReference type="ARBA" id="ARBA00022982"/>
    </source>
</evidence>
<sequence>MIRLTLRWVHLAWAVGIAAILGFAFWLTAPYTISARAHHVPGFGWVLHSYLQNSVRNRTLLDRVPAHVDLDSDALKQLGAGHYASACALCHGAPGSPRNPVAREMNPAPTDLAHVDYSATELHWIGYNGFRYSGMPAWAGADRRDELWALAAFLEDYDTLDPEGYRQLAFGETAEQPPQSDESEGFGMPAGELELAESCMRCHGRDGQGRGGTAPVLAGQSQSYLRAALDAYADDARQSGYMEPVAAALDPAERDELARLFADMDGLDAALPEGDSRGARLAAEGDESHDIPACSGCHGSNRKEGWPIIAGQSERWIATWLRLWRETPHGALGQDDKMHAAARHLTDDDIEALAAYYSGGAAD</sequence>
<accession>A0A1H9RR82</accession>
<protein>
    <submittedName>
        <fullName evidence="9">Cytochrome c</fullName>
    </submittedName>
</protein>
<keyword evidence="2 6" id="KW-0349">Heme</keyword>
<dbReference type="PANTHER" id="PTHR33751:SF9">
    <property type="entry name" value="CYTOCHROME C4"/>
    <property type="match status" value="1"/>
</dbReference>
<keyword evidence="7" id="KW-0472">Membrane</keyword>
<keyword evidence="3 6" id="KW-0479">Metal-binding</keyword>
<dbReference type="GO" id="GO:0046872">
    <property type="term" value="F:metal ion binding"/>
    <property type="evidence" value="ECO:0007669"/>
    <property type="project" value="UniProtKB-KW"/>
</dbReference>
<dbReference type="InterPro" id="IPR036909">
    <property type="entry name" value="Cyt_c-like_dom_sf"/>
</dbReference>
<keyword evidence="5 6" id="KW-0408">Iron</keyword>
<evidence type="ECO:0000256" key="1">
    <source>
        <dbReference type="ARBA" id="ARBA00022448"/>
    </source>
</evidence>
<proteinExistence type="predicted"/>
<evidence type="ECO:0000256" key="7">
    <source>
        <dbReference type="SAM" id="Phobius"/>
    </source>
</evidence>
<evidence type="ECO:0000256" key="2">
    <source>
        <dbReference type="ARBA" id="ARBA00022617"/>
    </source>
</evidence>
<gene>
    <name evidence="9" type="ORF">SAMN04490244_102406</name>
</gene>
<evidence type="ECO:0000313" key="10">
    <source>
        <dbReference type="Proteomes" id="UP000198885"/>
    </source>
</evidence>
<dbReference type="PROSITE" id="PS51007">
    <property type="entry name" value="CYTC"/>
    <property type="match status" value="2"/>
</dbReference>
<dbReference type="Gene3D" id="1.10.760.10">
    <property type="entry name" value="Cytochrome c-like domain"/>
    <property type="match status" value="3"/>
</dbReference>
<evidence type="ECO:0000256" key="6">
    <source>
        <dbReference type="PROSITE-ProRule" id="PRU00433"/>
    </source>
</evidence>
<evidence type="ECO:0000259" key="8">
    <source>
        <dbReference type="PROSITE" id="PS51007"/>
    </source>
</evidence>
<feature type="transmembrane region" description="Helical" evidence="7">
    <location>
        <begin position="12"/>
        <end position="33"/>
    </location>
</feature>
<keyword evidence="1" id="KW-0813">Transport</keyword>
<name>A0A1H9RR82_9RHOB</name>
<dbReference type="PANTHER" id="PTHR33751">
    <property type="entry name" value="CBB3-TYPE CYTOCHROME C OXIDASE SUBUNIT FIXP"/>
    <property type="match status" value="1"/>
</dbReference>
<dbReference type="Pfam" id="PF13442">
    <property type="entry name" value="Cytochrome_CBB3"/>
    <property type="match status" value="1"/>
</dbReference>
<dbReference type="SUPFAM" id="SSF46626">
    <property type="entry name" value="Cytochrome c"/>
    <property type="match status" value="3"/>
</dbReference>
<keyword evidence="7" id="KW-0812">Transmembrane</keyword>
<evidence type="ECO:0000256" key="3">
    <source>
        <dbReference type="ARBA" id="ARBA00022723"/>
    </source>
</evidence>
<evidence type="ECO:0000256" key="5">
    <source>
        <dbReference type="ARBA" id="ARBA00023004"/>
    </source>
</evidence>
<dbReference type="Pfam" id="PF00034">
    <property type="entry name" value="Cytochrom_C"/>
    <property type="match status" value="2"/>
</dbReference>
<reference evidence="9 10" key="1">
    <citation type="submission" date="2016-10" db="EMBL/GenBank/DDBJ databases">
        <authorList>
            <person name="de Groot N.N."/>
        </authorList>
    </citation>
    <scope>NUCLEOTIDE SEQUENCE [LARGE SCALE GENOMIC DNA]</scope>
    <source>
        <strain evidence="9 10">DSM 23042</strain>
    </source>
</reference>
<dbReference type="OrthoDB" id="9773456at2"/>
<keyword evidence="10" id="KW-1185">Reference proteome</keyword>
<evidence type="ECO:0000313" key="9">
    <source>
        <dbReference type="EMBL" id="SER74975.1"/>
    </source>
</evidence>
<dbReference type="RefSeq" id="WP_092689320.1">
    <property type="nucleotide sequence ID" value="NZ_FOGU01000002.1"/>
</dbReference>
<feature type="domain" description="Cytochrome c" evidence="8">
    <location>
        <begin position="186"/>
        <end position="361"/>
    </location>
</feature>
<feature type="domain" description="Cytochrome c" evidence="8">
    <location>
        <begin position="74"/>
        <end position="158"/>
    </location>
</feature>
<keyword evidence="7" id="KW-1133">Transmembrane helix</keyword>
<organism evidence="9 10">
    <name type="scientific">Tranquillimonas rosea</name>
    <dbReference type="NCBI Taxonomy" id="641238"/>
    <lineage>
        <taxon>Bacteria</taxon>
        <taxon>Pseudomonadati</taxon>
        <taxon>Pseudomonadota</taxon>
        <taxon>Alphaproteobacteria</taxon>
        <taxon>Rhodobacterales</taxon>
        <taxon>Roseobacteraceae</taxon>
        <taxon>Tranquillimonas</taxon>
    </lineage>
</organism>
<keyword evidence="4" id="KW-0249">Electron transport</keyword>
<dbReference type="STRING" id="641238.SAMN04490244_102406"/>
<dbReference type="GO" id="GO:0020037">
    <property type="term" value="F:heme binding"/>
    <property type="evidence" value="ECO:0007669"/>
    <property type="project" value="InterPro"/>
</dbReference>
<dbReference type="InterPro" id="IPR009056">
    <property type="entry name" value="Cyt_c-like_dom"/>
</dbReference>